<reference evidence="1" key="1">
    <citation type="submission" date="2022-08" db="EMBL/GenBank/DDBJ databases">
        <title>Genome Sequence of Lecanicillium fungicola.</title>
        <authorList>
            <person name="Buettner E."/>
        </authorList>
    </citation>
    <scope>NUCLEOTIDE SEQUENCE</scope>
    <source>
        <strain evidence="1">Babe33</strain>
    </source>
</reference>
<dbReference type="Proteomes" id="UP001143910">
    <property type="component" value="Unassembled WGS sequence"/>
</dbReference>
<protein>
    <submittedName>
        <fullName evidence="1">Uncharacterized protein</fullName>
    </submittedName>
</protein>
<evidence type="ECO:0000313" key="2">
    <source>
        <dbReference type="Proteomes" id="UP001143910"/>
    </source>
</evidence>
<accession>A0ACC1MY82</accession>
<sequence>MGSEAAEDEDRGALSLPLTYARKPLSCSTCRLKKIRCDKRMPCCHCVKANLQCSFPSQRKARERKPHLRNRAVAPVVAGSDSFDDGLASRLQSLEAQVSSLRIQLGEAKAENAASPKYDLVKRAPSSPGASSIGGSSRIKFSFWMSINSELQRQLTMLRPRGFGLQLDHAALTAASFLEPSRPDVSMLLFRSFHGAQQMLQHPPESHIMLFWQVFKDNVDPMVKLLHMPTLYNLFKRALWHRETLSVAEQALMFSVYYLSAAAMNEDMVLREFSVPKTNLLGRLRVSVEQALVAAKFATTSDMTVLRALLFFILVLRKTGEARSAGGLVGLVVQLSHSFRLHRDSAGVSGLTPFEREMRRRLFWCVVVLDNRSAEDLGTDPMIPEEMWNTPLPLNINDDDLSETSSTPPTPREGVTDMAFVLVRLHAIQTSARVRRLASEESDDTIEMMDQRCEEMWKETGDMIRARFFDVGPHHEFSWAARYMASLLMSKMKLTDQCSFYSTESTEITTKAMQARSTAHLTSAIRVIEDNHTANMDQRWAKWKWIFVAYSRWHGSAILFKEMLRRPWASWSVCATSP</sequence>
<keyword evidence="2" id="KW-1185">Reference proteome</keyword>
<name>A0ACC1MY82_9HYPO</name>
<organism evidence="1 2">
    <name type="scientific">Zarea fungicola</name>
    <dbReference type="NCBI Taxonomy" id="93591"/>
    <lineage>
        <taxon>Eukaryota</taxon>
        <taxon>Fungi</taxon>
        <taxon>Dikarya</taxon>
        <taxon>Ascomycota</taxon>
        <taxon>Pezizomycotina</taxon>
        <taxon>Sordariomycetes</taxon>
        <taxon>Hypocreomycetidae</taxon>
        <taxon>Hypocreales</taxon>
        <taxon>Cordycipitaceae</taxon>
        <taxon>Zarea</taxon>
    </lineage>
</organism>
<dbReference type="EMBL" id="JANJQO010001318">
    <property type="protein sequence ID" value="KAJ2971566.1"/>
    <property type="molecule type" value="Genomic_DNA"/>
</dbReference>
<proteinExistence type="predicted"/>
<comment type="caution">
    <text evidence="1">The sequence shown here is derived from an EMBL/GenBank/DDBJ whole genome shotgun (WGS) entry which is preliminary data.</text>
</comment>
<evidence type="ECO:0000313" key="1">
    <source>
        <dbReference type="EMBL" id="KAJ2971566.1"/>
    </source>
</evidence>
<gene>
    <name evidence="1" type="ORF">NQ176_g7625</name>
</gene>